<keyword evidence="4" id="KW-0175">Coiled coil</keyword>
<keyword evidence="7" id="KW-1185">Reference proteome</keyword>
<keyword evidence="3" id="KW-0238">DNA-binding</keyword>
<dbReference type="InterPro" id="IPR052021">
    <property type="entry name" value="Type-I_RS_S_subunit"/>
</dbReference>
<evidence type="ECO:0000313" key="6">
    <source>
        <dbReference type="EMBL" id="TSA86602.1"/>
    </source>
</evidence>
<dbReference type="InterPro" id="IPR000055">
    <property type="entry name" value="Restrct_endonuc_typeI_TRD"/>
</dbReference>
<reference evidence="7" key="2">
    <citation type="submission" date="2019-07" db="EMBL/GenBank/DDBJ databases">
        <title>Helicobacter labacensis sp. nov., Helicobacter mehlei sp. nov. and Helicobacter vulpis sp. nov., isolated from gastric mucosa of red fox (Vulpis vulpis).</title>
        <authorList>
            <person name="Papic B."/>
        </authorList>
    </citation>
    <scope>NUCLEOTIDE SEQUENCE [LARGE SCALE GENOMIC DNA]</scope>
    <source>
        <strain evidence="7">L8b</strain>
    </source>
</reference>
<dbReference type="CDD" id="cd16961">
    <property type="entry name" value="RMtype1_S_TRD-CR_like"/>
    <property type="match status" value="1"/>
</dbReference>
<dbReference type="Proteomes" id="UP000319322">
    <property type="component" value="Unassembled WGS sequence"/>
</dbReference>
<dbReference type="EMBL" id="VKGC01000002">
    <property type="protein sequence ID" value="TSA86602.1"/>
    <property type="molecule type" value="Genomic_DNA"/>
</dbReference>
<organism evidence="6 7">
    <name type="scientific">Helicobacter mehlei</name>
    <dbReference type="NCBI Taxonomy" id="2316080"/>
    <lineage>
        <taxon>Bacteria</taxon>
        <taxon>Pseudomonadati</taxon>
        <taxon>Campylobacterota</taxon>
        <taxon>Epsilonproteobacteria</taxon>
        <taxon>Campylobacterales</taxon>
        <taxon>Helicobacteraceae</taxon>
        <taxon>Helicobacter</taxon>
    </lineage>
</organism>
<comment type="similarity">
    <text evidence="1">Belongs to the type-I restriction system S methylase family.</text>
</comment>
<dbReference type="GO" id="GO:0003677">
    <property type="term" value="F:DNA binding"/>
    <property type="evidence" value="ECO:0007669"/>
    <property type="project" value="UniProtKB-KW"/>
</dbReference>
<dbReference type="AlphaFoldDB" id="A0A553V2E6"/>
<keyword evidence="6" id="KW-0540">Nuclease</keyword>
<keyword evidence="2" id="KW-0680">Restriction system</keyword>
<evidence type="ECO:0000256" key="2">
    <source>
        <dbReference type="ARBA" id="ARBA00022747"/>
    </source>
</evidence>
<keyword evidence="6" id="KW-0255">Endonuclease</keyword>
<dbReference type="PANTHER" id="PTHR30408:SF13">
    <property type="entry name" value="TYPE I RESTRICTION ENZYME HINDI SPECIFICITY SUBUNIT"/>
    <property type="match status" value="1"/>
</dbReference>
<keyword evidence="6" id="KW-0378">Hydrolase</keyword>
<protein>
    <submittedName>
        <fullName evidence="6">Restriction endonuclease subunit S</fullName>
    </submittedName>
</protein>
<dbReference type="PANTHER" id="PTHR30408">
    <property type="entry name" value="TYPE-1 RESTRICTION ENZYME ECOKI SPECIFICITY PROTEIN"/>
    <property type="match status" value="1"/>
</dbReference>
<dbReference type="Gene3D" id="3.90.220.20">
    <property type="entry name" value="DNA methylase specificity domains"/>
    <property type="match status" value="2"/>
</dbReference>
<proteinExistence type="inferred from homology"/>
<dbReference type="Pfam" id="PF01420">
    <property type="entry name" value="Methylase_S"/>
    <property type="match status" value="1"/>
</dbReference>
<feature type="coiled-coil region" evidence="4">
    <location>
        <begin position="153"/>
        <end position="180"/>
    </location>
</feature>
<comment type="caution">
    <text evidence="6">The sequence shown here is derived from an EMBL/GenBank/DDBJ whole genome shotgun (WGS) entry which is preliminary data.</text>
</comment>
<dbReference type="RefSeq" id="WP_120947776.1">
    <property type="nucleotide sequence ID" value="NZ_QXQS01000002.1"/>
</dbReference>
<dbReference type="GO" id="GO:0004519">
    <property type="term" value="F:endonuclease activity"/>
    <property type="evidence" value="ECO:0007669"/>
    <property type="project" value="UniProtKB-KW"/>
</dbReference>
<dbReference type="SUPFAM" id="SSF116734">
    <property type="entry name" value="DNA methylase specificity domain"/>
    <property type="match status" value="1"/>
</dbReference>
<sequence>MGAHCALNQHSHNPSPESQAYRYIDIDCVENGTGNIRLNPPIAGNQLPTRARRLAPSDSVVISSVRPYLKGFTYIEESMPNTLFSTGFAILQGKESLNSKFLYLLFMFSADLMRQMQERMPKASYPSLNTEDFKALKIPLPPLQAQEHIVGVIARIEQERTTLENTIKSLEGQQEVLLKKYLSL</sequence>
<reference evidence="6 7" key="1">
    <citation type="submission" date="2019-07" db="EMBL/GenBank/DDBJ databases">
        <title>Helicobacter labacensis sp. nov., Helicobacter mehlei sp. nov. and Helicobacter vulpis sp. nov., isolated from gastric mucosa of red fox (Vulpis vulpis).</title>
        <authorList>
            <person name="Kusar D."/>
            <person name="Gruntar I."/>
            <person name="Pate M."/>
            <person name="Zajc U."/>
            <person name="Ocepek M."/>
        </authorList>
    </citation>
    <scope>NUCLEOTIDE SEQUENCE [LARGE SCALE GENOMIC DNA]</scope>
    <source>
        <strain evidence="6 7">L8b</strain>
    </source>
</reference>
<dbReference type="GO" id="GO:0009307">
    <property type="term" value="P:DNA restriction-modification system"/>
    <property type="evidence" value="ECO:0007669"/>
    <property type="project" value="UniProtKB-KW"/>
</dbReference>
<evidence type="ECO:0000256" key="4">
    <source>
        <dbReference type="SAM" id="Coils"/>
    </source>
</evidence>
<evidence type="ECO:0000259" key="5">
    <source>
        <dbReference type="Pfam" id="PF01420"/>
    </source>
</evidence>
<feature type="domain" description="Type I restriction modification DNA specificity" evidence="5">
    <location>
        <begin position="82"/>
        <end position="168"/>
    </location>
</feature>
<name>A0A553V2E6_9HELI</name>
<evidence type="ECO:0000313" key="7">
    <source>
        <dbReference type="Proteomes" id="UP000319322"/>
    </source>
</evidence>
<accession>A0A553V2E6</accession>
<gene>
    <name evidence="6" type="ORF">FNE76_01340</name>
</gene>
<dbReference type="InterPro" id="IPR044946">
    <property type="entry name" value="Restrct_endonuc_typeI_TRD_sf"/>
</dbReference>
<evidence type="ECO:0000256" key="3">
    <source>
        <dbReference type="ARBA" id="ARBA00023125"/>
    </source>
</evidence>
<reference evidence="6 7" key="3">
    <citation type="submission" date="2019-07" db="EMBL/GenBank/DDBJ databases">
        <authorList>
            <person name="Papic B."/>
        </authorList>
    </citation>
    <scope>NUCLEOTIDE SEQUENCE [LARGE SCALE GENOMIC DNA]</scope>
    <source>
        <strain evidence="6 7">L8b</strain>
    </source>
</reference>
<evidence type="ECO:0000256" key="1">
    <source>
        <dbReference type="ARBA" id="ARBA00010923"/>
    </source>
</evidence>